<feature type="domain" description="UPAR/Ly6" evidence="6">
    <location>
        <begin position="32"/>
        <end position="120"/>
    </location>
</feature>
<comment type="caution">
    <text evidence="7">The sequence shown here is derived from an EMBL/GenBank/DDBJ whole genome shotgun (WGS) entry which is preliminary data.</text>
</comment>
<feature type="non-terminal residue" evidence="7">
    <location>
        <position position="1"/>
    </location>
</feature>
<dbReference type="InterPro" id="IPR018363">
    <property type="entry name" value="CD59_antigen_CS"/>
</dbReference>
<dbReference type="GO" id="GO:0005576">
    <property type="term" value="C:extracellular region"/>
    <property type="evidence" value="ECO:0007669"/>
    <property type="project" value="UniProtKB-SubCell"/>
</dbReference>
<dbReference type="InterPro" id="IPR016054">
    <property type="entry name" value="LY6_UPA_recep-like"/>
</dbReference>
<feature type="chain" id="PRO_5040278413" description="UPAR/Ly6 domain-containing protein" evidence="5">
    <location>
        <begin position="32"/>
        <end position="616"/>
    </location>
</feature>
<dbReference type="Gene3D" id="2.10.60.10">
    <property type="entry name" value="CD59"/>
    <property type="match status" value="3"/>
</dbReference>
<evidence type="ECO:0000313" key="7">
    <source>
        <dbReference type="EMBL" id="CAB1439843.1"/>
    </source>
</evidence>
<evidence type="ECO:0000256" key="3">
    <source>
        <dbReference type="ARBA" id="ARBA00022729"/>
    </source>
</evidence>
<feature type="signal peptide" evidence="5">
    <location>
        <begin position="1"/>
        <end position="31"/>
    </location>
</feature>
<dbReference type="InterPro" id="IPR050918">
    <property type="entry name" value="CNF-like_PLA2_Inhibitor"/>
</dbReference>
<keyword evidence="3 5" id="KW-0732">Signal</keyword>
<protein>
    <recommendedName>
        <fullName evidence="6">UPAR/Ly6 domain-containing protein</fullName>
    </recommendedName>
</protein>
<dbReference type="InterPro" id="IPR045860">
    <property type="entry name" value="Snake_toxin-like_sf"/>
</dbReference>
<dbReference type="EMBL" id="CADEAL010002337">
    <property type="protein sequence ID" value="CAB1439843.1"/>
    <property type="molecule type" value="Genomic_DNA"/>
</dbReference>
<dbReference type="AlphaFoldDB" id="A0A9N7UYS3"/>
<evidence type="ECO:0000313" key="8">
    <source>
        <dbReference type="Proteomes" id="UP001153269"/>
    </source>
</evidence>
<organism evidence="7 8">
    <name type="scientific">Pleuronectes platessa</name>
    <name type="common">European plaice</name>
    <dbReference type="NCBI Taxonomy" id="8262"/>
    <lineage>
        <taxon>Eukaryota</taxon>
        <taxon>Metazoa</taxon>
        <taxon>Chordata</taxon>
        <taxon>Craniata</taxon>
        <taxon>Vertebrata</taxon>
        <taxon>Euteleostomi</taxon>
        <taxon>Actinopterygii</taxon>
        <taxon>Neopterygii</taxon>
        <taxon>Teleostei</taxon>
        <taxon>Neoteleostei</taxon>
        <taxon>Acanthomorphata</taxon>
        <taxon>Carangaria</taxon>
        <taxon>Pleuronectiformes</taxon>
        <taxon>Pleuronectoidei</taxon>
        <taxon>Pleuronectidae</taxon>
        <taxon>Pleuronectes</taxon>
    </lineage>
</organism>
<dbReference type="PANTHER" id="PTHR20914:SF9">
    <property type="entry name" value="COILED, ISOFORM A"/>
    <property type="match status" value="1"/>
</dbReference>
<comment type="subcellular location">
    <subcellularLocation>
        <location evidence="1">Secreted</location>
    </subcellularLocation>
</comment>
<keyword evidence="8" id="KW-1185">Reference proteome</keyword>
<reference evidence="7" key="1">
    <citation type="submission" date="2020-03" db="EMBL/GenBank/DDBJ databases">
        <authorList>
            <person name="Weist P."/>
        </authorList>
    </citation>
    <scope>NUCLEOTIDE SEQUENCE</scope>
</reference>
<name>A0A9N7UYS3_PLEPL</name>
<dbReference type="PANTHER" id="PTHR20914">
    <property type="entry name" value="LY6/PLAUR DOMAIN-CONTAINING PROTEIN 8"/>
    <property type="match status" value="1"/>
</dbReference>
<evidence type="ECO:0000256" key="4">
    <source>
        <dbReference type="SAM" id="MobiDB-lite"/>
    </source>
</evidence>
<evidence type="ECO:0000256" key="1">
    <source>
        <dbReference type="ARBA" id="ARBA00004613"/>
    </source>
</evidence>
<sequence>MLLSKGTDSLNDHNLLLSLTLIWALTSTGEALVCETCTNVTCSNTSAVTCPTGTMCITASIQAVSSGTPGQQIYKACAPPSLCPATGSQTFSVNLGVSSSLVSATCCNTDSCNSNILPFPVVPADNSLQCHVCNPIIFDCSSSVQCRGTEDRCFEAVVTNTGGTSPAFGCASTNLCAAAASLGKRYIHYPNNNSHYPNYDNNYSNNNYPNNNNHYPNYDNNYSNNNYPNYDNNYPNNNNHYPNYDNNYSNNNYPNNNNHYPNYDNNYSNNNYPKNSNHYPNNNNNHYPNNNNNNNNNNSSNHDHLSPRCRCYLFKHISSYMSHRHDVYHSFQSSRFIWDSWTANLQGLCPPSLCPATGSQTFSVNLGVSSSLVSATCCNTDSCNSNILPFPVVPADNSLQCHVCNPITFDCSSSVQCRGTEDRCFEAVASLVTTENGPSPAFGCASSNLCAAAASLGSLPFVQDVGNITSGPACCGTSFCNTVTTGINSTSTPTTTTTTPTTTTTTPTTTTTTPTTTTTTPTTTTTTPTTTTPTTTTTTPTTTITTPTTTTTTTTPTTTTTTPTTTTTAPTTGTIAPTTTTTTTTAPGPVAIIYLKMKISTSGELSNEAIAEHINQ</sequence>
<feature type="region of interest" description="Disordered" evidence="4">
    <location>
        <begin position="490"/>
        <end position="583"/>
    </location>
</feature>
<evidence type="ECO:0000259" key="6">
    <source>
        <dbReference type="SMART" id="SM00134"/>
    </source>
</evidence>
<feature type="compositionally biased region" description="Low complexity" evidence="4">
    <location>
        <begin position="492"/>
        <end position="583"/>
    </location>
</feature>
<keyword evidence="2" id="KW-0964">Secreted</keyword>
<gene>
    <name evidence="7" type="ORF">PLEPLA_LOCUS27608</name>
</gene>
<evidence type="ECO:0000256" key="2">
    <source>
        <dbReference type="ARBA" id="ARBA00022525"/>
    </source>
</evidence>
<dbReference type="Pfam" id="PF00021">
    <property type="entry name" value="UPAR_LY6"/>
    <property type="match status" value="3"/>
</dbReference>
<feature type="compositionally biased region" description="Low complexity" evidence="4">
    <location>
        <begin position="197"/>
        <end position="300"/>
    </location>
</feature>
<accession>A0A9N7UYS3</accession>
<dbReference type="PROSITE" id="PS00983">
    <property type="entry name" value="LY6_UPAR"/>
    <property type="match status" value="1"/>
</dbReference>
<dbReference type="Proteomes" id="UP001153269">
    <property type="component" value="Unassembled WGS sequence"/>
</dbReference>
<dbReference type="SUPFAM" id="SSF57302">
    <property type="entry name" value="Snake toxin-like"/>
    <property type="match status" value="3"/>
</dbReference>
<feature type="region of interest" description="Disordered" evidence="4">
    <location>
        <begin position="197"/>
        <end position="302"/>
    </location>
</feature>
<evidence type="ECO:0000256" key="5">
    <source>
        <dbReference type="SAM" id="SignalP"/>
    </source>
</evidence>
<dbReference type="SMART" id="SM00134">
    <property type="entry name" value="LU"/>
    <property type="match status" value="2"/>
</dbReference>
<feature type="domain" description="UPAR/Ly6" evidence="6">
    <location>
        <begin position="399"/>
        <end position="493"/>
    </location>
</feature>
<proteinExistence type="predicted"/>